<accession>A0A238H153</accession>
<protein>
    <submittedName>
        <fullName evidence="1">Uncharacterized protein</fullName>
    </submittedName>
</protein>
<reference evidence="1 2" key="1">
    <citation type="submission" date="2017-04" db="EMBL/GenBank/DDBJ databases">
        <authorList>
            <person name="Afonso C.L."/>
            <person name="Miller P.J."/>
            <person name="Scott M.A."/>
            <person name="Spackman E."/>
            <person name="Goraichik I."/>
            <person name="Dimitrov K.M."/>
            <person name="Suarez D.L."/>
            <person name="Swayne D.E."/>
        </authorList>
    </citation>
    <scope>NUCLEOTIDE SEQUENCE [LARGE SCALE GENOMIC DNA]</scope>
    <source>
        <strain evidence="1">LMG 28154</strain>
    </source>
</reference>
<evidence type="ECO:0000313" key="2">
    <source>
        <dbReference type="Proteomes" id="UP000198460"/>
    </source>
</evidence>
<dbReference type="EMBL" id="FXAN01000036">
    <property type="protein sequence ID" value="SMF99001.1"/>
    <property type="molecule type" value="Genomic_DNA"/>
</dbReference>
<sequence length="40" mass="4376">MIYQVSEHIVAHAVRTRPTAARILQSRIELDVDSSGRAGA</sequence>
<dbReference type="Proteomes" id="UP000198460">
    <property type="component" value="Unassembled WGS sequence"/>
</dbReference>
<organism evidence="1 2">
    <name type="scientific">Burkholderia singularis</name>
    <dbReference type="NCBI Taxonomy" id="1503053"/>
    <lineage>
        <taxon>Bacteria</taxon>
        <taxon>Pseudomonadati</taxon>
        <taxon>Pseudomonadota</taxon>
        <taxon>Betaproteobacteria</taxon>
        <taxon>Burkholderiales</taxon>
        <taxon>Burkholderiaceae</taxon>
        <taxon>Burkholderia</taxon>
        <taxon>pseudomallei group</taxon>
    </lineage>
</organism>
<evidence type="ECO:0000313" key="1">
    <source>
        <dbReference type="EMBL" id="SMF99001.1"/>
    </source>
</evidence>
<gene>
    <name evidence="1" type="ORF">BSIN_2217</name>
</gene>
<name>A0A238H153_9BURK</name>
<proteinExistence type="predicted"/>
<dbReference type="AlphaFoldDB" id="A0A238H153"/>